<feature type="region of interest" description="Disordered" evidence="7">
    <location>
        <begin position="62"/>
        <end position="108"/>
    </location>
</feature>
<evidence type="ECO:0000259" key="8">
    <source>
        <dbReference type="PROSITE" id="PS50157"/>
    </source>
</evidence>
<evidence type="ECO:0000256" key="7">
    <source>
        <dbReference type="SAM" id="MobiDB-lite"/>
    </source>
</evidence>
<evidence type="ECO:0000313" key="9">
    <source>
        <dbReference type="Proteomes" id="UP000695023"/>
    </source>
</evidence>
<evidence type="ECO:0000256" key="2">
    <source>
        <dbReference type="ARBA" id="ARBA00022737"/>
    </source>
</evidence>
<dbReference type="GO" id="GO:0000981">
    <property type="term" value="F:DNA-binding transcription factor activity, RNA polymerase II-specific"/>
    <property type="evidence" value="ECO:0007669"/>
    <property type="project" value="TreeGrafter"/>
</dbReference>
<keyword evidence="2" id="KW-0677">Repeat</keyword>
<dbReference type="PANTHER" id="PTHR24388">
    <property type="entry name" value="ZINC FINGER PROTEIN"/>
    <property type="match status" value="1"/>
</dbReference>
<dbReference type="PROSITE" id="PS50157">
    <property type="entry name" value="ZINC_FINGER_C2H2_2"/>
    <property type="match status" value="3"/>
</dbReference>
<sequence>MFQLRLFVHQRLYAAAEEILGQMENTITLVLHEADVRAKEEAESLRHQLKSAEELPMTNSAVQHGDECDSPLLQECEGPTNTEESDLTPSPENPGTPEPTADLSSNSGNYCLVERPEVKMEQEEHRNESFFSPPGTVKSEEEQSDTQIHETQMLSSNLSAAVSEETERGEQAITVKQRAKMMQGDGISDGKKAQAALSYKNCSVKRKKGRKFCHLCGKRFHYTASLMKHIKTHEKCTSCIICGMKYGCPKELVFHLKKKHRDAYFCDVCGQTFFKVRSLQTHERKHTLTKEFVCQECGKPYRYKHCLITHMKSHSGE</sequence>
<evidence type="ECO:0000256" key="6">
    <source>
        <dbReference type="PROSITE-ProRule" id="PRU00042"/>
    </source>
</evidence>
<dbReference type="Proteomes" id="UP000695023">
    <property type="component" value="Unplaced"/>
</dbReference>
<dbReference type="PROSITE" id="PS00028">
    <property type="entry name" value="ZINC_FINGER_C2H2_1"/>
    <property type="match status" value="3"/>
</dbReference>
<protein>
    <submittedName>
        <fullName evidence="10">Zinc finger protein 184-like</fullName>
    </submittedName>
</protein>
<keyword evidence="1" id="KW-0479">Metal-binding</keyword>
<feature type="compositionally biased region" description="Polar residues" evidence="7">
    <location>
        <begin position="79"/>
        <end position="90"/>
    </location>
</feature>
<keyword evidence="9" id="KW-1185">Reference proteome</keyword>
<dbReference type="AlphaFoldDB" id="A0A9Y3RDN6"/>
<evidence type="ECO:0000256" key="1">
    <source>
        <dbReference type="ARBA" id="ARBA00022723"/>
    </source>
</evidence>
<feature type="domain" description="C2H2-type" evidence="8">
    <location>
        <begin position="211"/>
        <end position="233"/>
    </location>
</feature>
<accession>A0A9Y3RDN6</accession>
<evidence type="ECO:0000256" key="4">
    <source>
        <dbReference type="ARBA" id="ARBA00022833"/>
    </source>
</evidence>
<dbReference type="GO" id="GO:0008270">
    <property type="term" value="F:zinc ion binding"/>
    <property type="evidence" value="ECO:0007669"/>
    <property type="project" value="UniProtKB-KW"/>
</dbReference>
<proteinExistence type="predicted"/>
<dbReference type="GO" id="GO:0000978">
    <property type="term" value="F:RNA polymerase II cis-regulatory region sequence-specific DNA binding"/>
    <property type="evidence" value="ECO:0007669"/>
    <property type="project" value="TreeGrafter"/>
</dbReference>
<evidence type="ECO:0000313" key="10">
    <source>
        <dbReference type="RefSeq" id="XP_005734672.1"/>
    </source>
</evidence>
<gene>
    <name evidence="10" type="primary">LOC102200203</name>
</gene>
<evidence type="ECO:0000256" key="3">
    <source>
        <dbReference type="ARBA" id="ARBA00022771"/>
    </source>
</evidence>
<dbReference type="SUPFAM" id="SSF57667">
    <property type="entry name" value="beta-beta-alpha zinc fingers"/>
    <property type="match status" value="2"/>
</dbReference>
<name>A0A9Y3RDN6_9CICH</name>
<dbReference type="InterPro" id="IPR036236">
    <property type="entry name" value="Znf_C2H2_sf"/>
</dbReference>
<feature type="domain" description="C2H2-type" evidence="8">
    <location>
        <begin position="264"/>
        <end position="291"/>
    </location>
</feature>
<feature type="region of interest" description="Disordered" evidence="7">
    <location>
        <begin position="120"/>
        <end position="139"/>
    </location>
</feature>
<dbReference type="PANTHER" id="PTHR24388:SF53">
    <property type="entry name" value="CHORION TRANSCRIPTION FACTOR CF2-RELATED"/>
    <property type="match status" value="1"/>
</dbReference>
<dbReference type="InterPro" id="IPR013087">
    <property type="entry name" value="Znf_C2H2_type"/>
</dbReference>
<keyword evidence="3 6" id="KW-0863">Zinc-finger</keyword>
<keyword evidence="4" id="KW-0862">Zinc</keyword>
<dbReference type="RefSeq" id="XP_005734672.1">
    <property type="nucleotide sequence ID" value="XM_005734615.1"/>
</dbReference>
<dbReference type="SMART" id="SM00355">
    <property type="entry name" value="ZnF_C2H2"/>
    <property type="match status" value="4"/>
</dbReference>
<organism evidence="9 10">
    <name type="scientific">Pundamilia nyererei</name>
    <dbReference type="NCBI Taxonomy" id="303518"/>
    <lineage>
        <taxon>Eukaryota</taxon>
        <taxon>Metazoa</taxon>
        <taxon>Chordata</taxon>
        <taxon>Craniata</taxon>
        <taxon>Vertebrata</taxon>
        <taxon>Euteleostomi</taxon>
        <taxon>Actinopterygii</taxon>
        <taxon>Neopterygii</taxon>
        <taxon>Teleostei</taxon>
        <taxon>Neoteleostei</taxon>
        <taxon>Acanthomorphata</taxon>
        <taxon>Ovalentaria</taxon>
        <taxon>Cichlomorphae</taxon>
        <taxon>Cichliformes</taxon>
        <taxon>Cichlidae</taxon>
        <taxon>African cichlids</taxon>
        <taxon>Pseudocrenilabrinae</taxon>
        <taxon>Haplochromini</taxon>
        <taxon>Pundamilia</taxon>
    </lineage>
</organism>
<dbReference type="Pfam" id="PF00096">
    <property type="entry name" value="zf-C2H2"/>
    <property type="match status" value="3"/>
</dbReference>
<reference evidence="10" key="1">
    <citation type="submission" date="2025-08" db="UniProtKB">
        <authorList>
            <consortium name="RefSeq"/>
        </authorList>
    </citation>
    <scope>IDENTIFICATION</scope>
</reference>
<dbReference type="InterPro" id="IPR050527">
    <property type="entry name" value="Snail/Krueppel_Znf"/>
</dbReference>
<keyword evidence="5" id="KW-0539">Nucleus</keyword>
<feature type="domain" description="C2H2-type" evidence="8">
    <location>
        <begin position="292"/>
        <end position="317"/>
    </location>
</feature>
<evidence type="ECO:0000256" key="5">
    <source>
        <dbReference type="ARBA" id="ARBA00023242"/>
    </source>
</evidence>
<dbReference type="Gene3D" id="3.30.160.60">
    <property type="entry name" value="Classic Zinc Finger"/>
    <property type="match status" value="2"/>
</dbReference>
<dbReference type="GeneID" id="102200203"/>